<name>A0A4R1SAE5_HYDET</name>
<evidence type="ECO:0000256" key="1">
    <source>
        <dbReference type="SAM" id="Phobius"/>
    </source>
</evidence>
<dbReference type="RefSeq" id="WP_132012600.1">
    <property type="nucleotide sequence ID" value="NZ_SLUN01000002.1"/>
</dbReference>
<comment type="caution">
    <text evidence="2">The sequence shown here is derived from an EMBL/GenBank/DDBJ whole genome shotgun (WGS) entry which is preliminary data.</text>
</comment>
<keyword evidence="1" id="KW-0812">Transmembrane</keyword>
<organism evidence="2 3">
    <name type="scientific">Hydrogenispora ethanolica</name>
    <dbReference type="NCBI Taxonomy" id="1082276"/>
    <lineage>
        <taxon>Bacteria</taxon>
        <taxon>Bacillati</taxon>
        <taxon>Bacillota</taxon>
        <taxon>Hydrogenispora</taxon>
    </lineage>
</organism>
<dbReference type="EMBL" id="SLUN01000002">
    <property type="protein sequence ID" value="TCL76418.1"/>
    <property type="molecule type" value="Genomic_DNA"/>
</dbReference>
<reference evidence="2 3" key="1">
    <citation type="submission" date="2019-03" db="EMBL/GenBank/DDBJ databases">
        <title>Genomic Encyclopedia of Type Strains, Phase IV (KMG-IV): sequencing the most valuable type-strain genomes for metagenomic binning, comparative biology and taxonomic classification.</title>
        <authorList>
            <person name="Goeker M."/>
        </authorList>
    </citation>
    <scope>NUCLEOTIDE SEQUENCE [LARGE SCALE GENOMIC DNA]</scope>
    <source>
        <strain evidence="2 3">LX-B</strain>
    </source>
</reference>
<gene>
    <name evidence="2" type="ORF">EDC14_1002177</name>
</gene>
<proteinExistence type="predicted"/>
<dbReference type="OrthoDB" id="1683293at2"/>
<keyword evidence="3" id="KW-1185">Reference proteome</keyword>
<accession>A0A4R1SAE5</accession>
<dbReference type="Proteomes" id="UP000295008">
    <property type="component" value="Unassembled WGS sequence"/>
</dbReference>
<keyword evidence="1" id="KW-1133">Transmembrane helix</keyword>
<dbReference type="AlphaFoldDB" id="A0A4R1SAE5"/>
<evidence type="ECO:0000313" key="3">
    <source>
        <dbReference type="Proteomes" id="UP000295008"/>
    </source>
</evidence>
<evidence type="ECO:0000313" key="2">
    <source>
        <dbReference type="EMBL" id="TCL76418.1"/>
    </source>
</evidence>
<feature type="transmembrane region" description="Helical" evidence="1">
    <location>
        <begin position="78"/>
        <end position="111"/>
    </location>
</feature>
<keyword evidence="1" id="KW-0472">Membrane</keyword>
<protein>
    <submittedName>
        <fullName evidence="2">Uncharacterized protein</fullName>
    </submittedName>
</protein>
<sequence>MKCFQCGYEFDDAAERCPQCGAEPDKVQVLPPEERENFQGLTIEVEPGDAGGERRQEEGPRRRVFVHRVDVGNSAGGFFLKLLIAGIALLLLIMVLPVALFWIVIVLAGWFGARWWRR</sequence>